<dbReference type="InterPro" id="IPR021425">
    <property type="entry name" value="DUF3072"/>
</dbReference>
<evidence type="ECO:0008006" key="3">
    <source>
        <dbReference type="Google" id="ProtNLM"/>
    </source>
</evidence>
<proteinExistence type="predicted"/>
<gene>
    <name evidence="1" type="ORF">SAMN06273572_101419</name>
</gene>
<name>A0A2C9CMX3_9RHOB</name>
<keyword evidence="2" id="KW-1185">Reference proteome</keyword>
<evidence type="ECO:0000313" key="2">
    <source>
        <dbReference type="Proteomes" id="UP000220034"/>
    </source>
</evidence>
<sequence>MTDDTRTETARRQAQINAKTPGIYAAGGQAMTAAQADTLQNLCEMAGESFDGSLSQADAAIRIAQLQREMNG</sequence>
<organism evidence="1 2">
    <name type="scientific">Pontivivens marinum</name>
    <dbReference type="NCBI Taxonomy" id="1690039"/>
    <lineage>
        <taxon>Bacteria</taxon>
        <taxon>Pseudomonadati</taxon>
        <taxon>Pseudomonadota</taxon>
        <taxon>Alphaproteobacteria</taxon>
        <taxon>Rhodobacterales</taxon>
        <taxon>Paracoccaceae</taxon>
        <taxon>Pontivivens</taxon>
    </lineage>
</organism>
<dbReference type="EMBL" id="OCTN01000001">
    <property type="protein sequence ID" value="SOH92572.1"/>
    <property type="molecule type" value="Genomic_DNA"/>
</dbReference>
<accession>A0A2C9CMX3</accession>
<dbReference type="Pfam" id="PF11272">
    <property type="entry name" value="DUF3072"/>
    <property type="match status" value="1"/>
</dbReference>
<dbReference type="AlphaFoldDB" id="A0A2C9CMX3"/>
<evidence type="ECO:0000313" key="1">
    <source>
        <dbReference type="EMBL" id="SOH92572.1"/>
    </source>
</evidence>
<dbReference type="Proteomes" id="UP000220034">
    <property type="component" value="Unassembled WGS sequence"/>
</dbReference>
<dbReference type="OrthoDB" id="9811751at2"/>
<protein>
    <recommendedName>
        <fullName evidence="3">DUF3072 domain-containing protein</fullName>
    </recommendedName>
</protein>
<reference evidence="2" key="1">
    <citation type="submission" date="2017-09" db="EMBL/GenBank/DDBJ databases">
        <authorList>
            <person name="Varghese N."/>
            <person name="Submissions S."/>
        </authorList>
    </citation>
    <scope>NUCLEOTIDE SEQUENCE [LARGE SCALE GENOMIC DNA]</scope>
    <source>
        <strain evidence="2">C7</strain>
    </source>
</reference>
<dbReference type="RefSeq" id="WP_097928145.1">
    <property type="nucleotide sequence ID" value="NZ_OCTN01000001.1"/>
</dbReference>